<dbReference type="Pfam" id="PF12833">
    <property type="entry name" value="HTH_18"/>
    <property type="match status" value="1"/>
</dbReference>
<evidence type="ECO:0000259" key="5">
    <source>
        <dbReference type="PROSITE" id="PS01124"/>
    </source>
</evidence>
<keyword evidence="2" id="KW-0805">Transcription regulation</keyword>
<evidence type="ECO:0000256" key="2">
    <source>
        <dbReference type="ARBA" id="ARBA00023015"/>
    </source>
</evidence>
<gene>
    <name evidence="7" type="ORF">SAMN05443550_11437</name>
</gene>
<feature type="modified residue" description="4-aspartylphosphate" evidence="4">
    <location>
        <position position="68"/>
    </location>
</feature>
<reference evidence="7 8" key="1">
    <citation type="submission" date="2016-10" db="EMBL/GenBank/DDBJ databases">
        <authorList>
            <person name="de Groot N.N."/>
        </authorList>
    </citation>
    <scope>NUCLEOTIDE SEQUENCE [LARGE SCALE GENOMIC DNA]</scope>
    <source>
        <strain evidence="7 8">DSM 19033</strain>
    </source>
</reference>
<dbReference type="PANTHER" id="PTHR43547:SF2">
    <property type="entry name" value="HYBRID SIGNAL TRANSDUCTION HISTIDINE KINASE C"/>
    <property type="match status" value="1"/>
</dbReference>
<dbReference type="GO" id="GO:0000155">
    <property type="term" value="F:phosphorelay sensor kinase activity"/>
    <property type="evidence" value="ECO:0007669"/>
    <property type="project" value="TreeGrafter"/>
</dbReference>
<dbReference type="SUPFAM" id="SSF52172">
    <property type="entry name" value="CheY-like"/>
    <property type="match status" value="1"/>
</dbReference>
<dbReference type="PROSITE" id="PS50110">
    <property type="entry name" value="RESPONSE_REGULATORY"/>
    <property type="match status" value="1"/>
</dbReference>
<evidence type="ECO:0000313" key="8">
    <source>
        <dbReference type="Proteomes" id="UP000198850"/>
    </source>
</evidence>
<evidence type="ECO:0000256" key="4">
    <source>
        <dbReference type="PROSITE-ProRule" id="PRU00169"/>
    </source>
</evidence>
<dbReference type="CDD" id="cd17574">
    <property type="entry name" value="REC_OmpR"/>
    <property type="match status" value="1"/>
</dbReference>
<name>A0A1H4H819_9SPHI</name>
<evidence type="ECO:0000256" key="3">
    <source>
        <dbReference type="ARBA" id="ARBA00023163"/>
    </source>
</evidence>
<sequence>MEKNMNLENPLKTSEDLKPVILLVDDQEDILEFIADDLSDTYQVLVARNGIEALEHLRQENIQLVVSDVIMPEMNGFELCEKIKSDLEFSHIPVILLIAKNSLQSKIEGLELGADVYVEKPFSPEFLQVQISSLIKNRNKIRAYFGSSPLIHIKSMGYSKADELFLGKLQETIHRHLDNPDLDVEHLAENMNISRPTLYRKIKSISDLSPNDFINLARLKKGAQLLNDGILKIYEISEMIGYRSPTNFGRNFFRQFGMSPSDYVNSKQAEKRNLA</sequence>
<accession>A0A1H4H819</accession>
<dbReference type="PROSITE" id="PS01124">
    <property type="entry name" value="HTH_ARAC_FAMILY_2"/>
    <property type="match status" value="1"/>
</dbReference>
<proteinExistence type="predicted"/>
<dbReference type="AlphaFoldDB" id="A0A1H4H819"/>
<organism evidence="7 8">
    <name type="scientific">Pedobacter hartonius</name>
    <dbReference type="NCBI Taxonomy" id="425514"/>
    <lineage>
        <taxon>Bacteria</taxon>
        <taxon>Pseudomonadati</taxon>
        <taxon>Bacteroidota</taxon>
        <taxon>Sphingobacteriia</taxon>
        <taxon>Sphingobacteriales</taxon>
        <taxon>Sphingobacteriaceae</taxon>
        <taxon>Pedobacter</taxon>
    </lineage>
</organism>
<dbReference type="RefSeq" id="WP_090559747.1">
    <property type="nucleotide sequence ID" value="NZ_FNRA01000014.1"/>
</dbReference>
<feature type="domain" description="Response regulatory" evidence="6">
    <location>
        <begin position="20"/>
        <end position="135"/>
    </location>
</feature>
<dbReference type="Pfam" id="PF00072">
    <property type="entry name" value="Response_reg"/>
    <property type="match status" value="1"/>
</dbReference>
<dbReference type="InterPro" id="IPR011006">
    <property type="entry name" value="CheY-like_superfamily"/>
</dbReference>
<dbReference type="OrthoDB" id="9809670at2"/>
<dbReference type="InterPro" id="IPR001789">
    <property type="entry name" value="Sig_transdc_resp-reg_receiver"/>
</dbReference>
<protein>
    <submittedName>
        <fullName evidence="7">Helix-turn-helix domain-containing protein</fullName>
    </submittedName>
</protein>
<dbReference type="Gene3D" id="1.10.10.60">
    <property type="entry name" value="Homeodomain-like"/>
    <property type="match status" value="1"/>
</dbReference>
<evidence type="ECO:0000256" key="1">
    <source>
        <dbReference type="ARBA" id="ARBA00022553"/>
    </source>
</evidence>
<dbReference type="GO" id="GO:0003700">
    <property type="term" value="F:DNA-binding transcription factor activity"/>
    <property type="evidence" value="ECO:0007669"/>
    <property type="project" value="InterPro"/>
</dbReference>
<evidence type="ECO:0000313" key="7">
    <source>
        <dbReference type="EMBL" id="SEB17934.1"/>
    </source>
</evidence>
<dbReference type="PANTHER" id="PTHR43547">
    <property type="entry name" value="TWO-COMPONENT HISTIDINE KINASE"/>
    <property type="match status" value="1"/>
</dbReference>
<dbReference type="SMART" id="SM00448">
    <property type="entry name" value="REC"/>
    <property type="match status" value="1"/>
</dbReference>
<keyword evidence="1 4" id="KW-0597">Phosphoprotein</keyword>
<keyword evidence="8" id="KW-1185">Reference proteome</keyword>
<feature type="domain" description="HTH araC/xylS-type" evidence="5">
    <location>
        <begin position="167"/>
        <end position="266"/>
    </location>
</feature>
<dbReference type="InterPro" id="IPR009057">
    <property type="entry name" value="Homeodomain-like_sf"/>
</dbReference>
<dbReference type="InterPro" id="IPR018060">
    <property type="entry name" value="HTH_AraC"/>
</dbReference>
<dbReference type="STRING" id="425514.SAMN05443550_11437"/>
<dbReference type="EMBL" id="FNRA01000014">
    <property type="protein sequence ID" value="SEB17934.1"/>
    <property type="molecule type" value="Genomic_DNA"/>
</dbReference>
<keyword evidence="3" id="KW-0804">Transcription</keyword>
<evidence type="ECO:0000259" key="6">
    <source>
        <dbReference type="PROSITE" id="PS50110"/>
    </source>
</evidence>
<dbReference type="GO" id="GO:0043565">
    <property type="term" value="F:sequence-specific DNA binding"/>
    <property type="evidence" value="ECO:0007669"/>
    <property type="project" value="InterPro"/>
</dbReference>
<dbReference type="Proteomes" id="UP000198850">
    <property type="component" value="Unassembled WGS sequence"/>
</dbReference>
<dbReference type="SUPFAM" id="SSF46689">
    <property type="entry name" value="Homeodomain-like"/>
    <property type="match status" value="1"/>
</dbReference>
<dbReference type="Gene3D" id="3.40.50.2300">
    <property type="match status" value="1"/>
</dbReference>
<dbReference type="SMART" id="SM00342">
    <property type="entry name" value="HTH_ARAC"/>
    <property type="match status" value="1"/>
</dbReference>